<dbReference type="PIRSF" id="PIRSF005261">
    <property type="entry name" value="Heat_shock_Hsp33"/>
    <property type="match status" value="1"/>
</dbReference>
<dbReference type="GO" id="GO:0042026">
    <property type="term" value="P:protein refolding"/>
    <property type="evidence" value="ECO:0007669"/>
    <property type="project" value="TreeGrafter"/>
</dbReference>
<accession>A0A3D9HF46</accession>
<dbReference type="EMBL" id="QRDW01000008">
    <property type="protein sequence ID" value="RED48112.1"/>
    <property type="molecule type" value="Genomic_DNA"/>
</dbReference>
<dbReference type="RefSeq" id="WP_115937734.1">
    <property type="nucleotide sequence ID" value="NZ_QRDW01000008.1"/>
</dbReference>
<keyword evidence="7" id="KW-1185">Reference proteome</keyword>
<dbReference type="AlphaFoldDB" id="A0A3D9HF46"/>
<dbReference type="SUPFAM" id="SSF64397">
    <property type="entry name" value="Hsp33 domain"/>
    <property type="match status" value="1"/>
</dbReference>
<proteinExistence type="predicted"/>
<dbReference type="InterPro" id="IPR023212">
    <property type="entry name" value="Hsp33_helix_hairpin_bin_dom_sf"/>
</dbReference>
<keyword evidence="3" id="KW-1015">Disulfide bond</keyword>
<evidence type="ECO:0000256" key="3">
    <source>
        <dbReference type="ARBA" id="ARBA00023157"/>
    </source>
</evidence>
<comment type="caution">
    <text evidence="6">The sequence shown here is derived from an EMBL/GenBank/DDBJ whole genome shotgun (WGS) entry which is preliminary data.</text>
</comment>
<dbReference type="Gene3D" id="1.10.287.480">
    <property type="entry name" value="helix hairpin bin"/>
    <property type="match status" value="1"/>
</dbReference>
<dbReference type="Gene3D" id="3.55.30.10">
    <property type="entry name" value="Hsp33 domain"/>
    <property type="match status" value="1"/>
</dbReference>
<dbReference type="GO" id="GO:0051082">
    <property type="term" value="F:unfolded protein binding"/>
    <property type="evidence" value="ECO:0007669"/>
    <property type="project" value="InterPro"/>
</dbReference>
<evidence type="ECO:0000256" key="2">
    <source>
        <dbReference type="ARBA" id="ARBA00022833"/>
    </source>
</evidence>
<dbReference type="PANTHER" id="PTHR30111">
    <property type="entry name" value="33 KDA CHAPERONIN"/>
    <property type="match status" value="1"/>
</dbReference>
<dbReference type="CDD" id="cd00498">
    <property type="entry name" value="Hsp33"/>
    <property type="match status" value="1"/>
</dbReference>
<evidence type="ECO:0000256" key="1">
    <source>
        <dbReference type="ARBA" id="ARBA00022490"/>
    </source>
</evidence>
<dbReference type="Proteomes" id="UP000256845">
    <property type="component" value="Unassembled WGS sequence"/>
</dbReference>
<dbReference type="InterPro" id="IPR000397">
    <property type="entry name" value="Heat_shock_Hsp33"/>
</dbReference>
<evidence type="ECO:0000313" key="6">
    <source>
        <dbReference type="EMBL" id="RED48112.1"/>
    </source>
</evidence>
<dbReference type="GO" id="GO:0044183">
    <property type="term" value="F:protein folding chaperone"/>
    <property type="evidence" value="ECO:0007669"/>
    <property type="project" value="TreeGrafter"/>
</dbReference>
<dbReference type="Pfam" id="PF01430">
    <property type="entry name" value="HSP33"/>
    <property type="match status" value="1"/>
</dbReference>
<organism evidence="6 7">
    <name type="scientific">Aestuariispira insulae</name>
    <dbReference type="NCBI Taxonomy" id="1461337"/>
    <lineage>
        <taxon>Bacteria</taxon>
        <taxon>Pseudomonadati</taxon>
        <taxon>Pseudomonadota</taxon>
        <taxon>Alphaproteobacteria</taxon>
        <taxon>Rhodospirillales</taxon>
        <taxon>Kiloniellaceae</taxon>
        <taxon>Aestuariispira</taxon>
    </lineage>
</organism>
<reference evidence="6 7" key="1">
    <citation type="submission" date="2018-07" db="EMBL/GenBank/DDBJ databases">
        <title>Genomic Encyclopedia of Type Strains, Phase III (KMG-III): the genomes of soil and plant-associated and newly described type strains.</title>
        <authorList>
            <person name="Whitman W."/>
        </authorList>
    </citation>
    <scope>NUCLEOTIDE SEQUENCE [LARGE SCALE GENOMIC DNA]</scope>
    <source>
        <strain evidence="6 7">CECT 8488</strain>
    </source>
</reference>
<sequence>MSDSNFQMTDDLVQPFMIDASGLNGRLVRLGNAIDTIVTRHDLPESVRALLGKLLALGAGMATALKYDGIFTLQIKSDGPVSMMVADVTTNGDIRGYAQLSGEIADEEAARAAPVPNLLGKGYMAFTVDQGAEMERYQGIVELVGDSLEDSIDNYFEKSEQFASKTHLAAGKTPSGQWRATAIVLQRLPEESGDKTHEETQEDWVRAVTLMKSATADEMLDERLDAHGMLYRLFHEDGVRVYDPRPLDVGCRCSRDRIAGILMGMPDDDLDHAMVDGKISVNCEFCNVSFDFTPNDVDALKAARRDQA</sequence>
<evidence type="ECO:0000256" key="4">
    <source>
        <dbReference type="ARBA" id="ARBA00023186"/>
    </source>
</evidence>
<keyword evidence="4" id="KW-0143">Chaperone</keyword>
<dbReference type="PANTHER" id="PTHR30111:SF1">
    <property type="entry name" value="33 KDA CHAPERONIN"/>
    <property type="match status" value="1"/>
</dbReference>
<dbReference type="InterPro" id="IPR016154">
    <property type="entry name" value="Heat_shock_Hsp33_C"/>
</dbReference>
<dbReference type="SUPFAM" id="SSF118352">
    <property type="entry name" value="HSP33 redox switch-like"/>
    <property type="match status" value="1"/>
</dbReference>
<keyword evidence="2" id="KW-0862">Zinc</keyword>
<keyword evidence="1" id="KW-0963">Cytoplasm</keyword>
<evidence type="ECO:0000313" key="7">
    <source>
        <dbReference type="Proteomes" id="UP000256845"/>
    </source>
</evidence>
<evidence type="ECO:0000256" key="5">
    <source>
        <dbReference type="ARBA" id="ARBA00023284"/>
    </source>
</evidence>
<keyword evidence="5" id="KW-0676">Redox-active center</keyword>
<protein>
    <submittedName>
        <fullName evidence="6">Molecular chaperone Hsp33</fullName>
    </submittedName>
</protein>
<name>A0A3D9HF46_9PROT</name>
<gene>
    <name evidence="6" type="ORF">DFP90_108131</name>
</gene>
<dbReference type="GO" id="GO:0005737">
    <property type="term" value="C:cytoplasm"/>
    <property type="evidence" value="ECO:0007669"/>
    <property type="project" value="InterPro"/>
</dbReference>
<dbReference type="InterPro" id="IPR016153">
    <property type="entry name" value="Heat_shock_Hsp33_N"/>
</dbReference>
<dbReference type="Gene3D" id="3.90.1280.10">
    <property type="entry name" value="HSP33 redox switch-like"/>
    <property type="match status" value="1"/>
</dbReference>
<dbReference type="OrthoDB" id="9793753at2"/>